<evidence type="ECO:0000256" key="12">
    <source>
        <dbReference type="ARBA" id="ARBA00023204"/>
    </source>
</evidence>
<dbReference type="NCBIfam" id="TIGR01084">
    <property type="entry name" value="mutY"/>
    <property type="match status" value="1"/>
</dbReference>
<evidence type="ECO:0000256" key="4">
    <source>
        <dbReference type="ARBA" id="ARBA00012045"/>
    </source>
</evidence>
<name>D4G7L1_RIEPU</name>
<dbReference type="GO" id="GO:0034039">
    <property type="term" value="F:8-oxo-7,8-dihydroguanine DNA N-glycosylase activity"/>
    <property type="evidence" value="ECO:0007669"/>
    <property type="project" value="TreeGrafter"/>
</dbReference>
<keyword evidence="7" id="KW-0479">Metal-binding</keyword>
<comment type="function">
    <text evidence="2">Adenine glycosylase active on G-A mispairs. MutY also corrects error-prone DNA synthesis past GO lesions which are due to the oxidatively damaged form of guanine: 7,8-dihydro-8-oxoguanine (8-oxo-dGTP).</text>
</comment>
<evidence type="ECO:0000256" key="11">
    <source>
        <dbReference type="ARBA" id="ARBA00023014"/>
    </source>
</evidence>
<dbReference type="CDD" id="cd00056">
    <property type="entry name" value="ENDO3c"/>
    <property type="match status" value="1"/>
</dbReference>
<dbReference type="InterPro" id="IPR029119">
    <property type="entry name" value="MutY_C"/>
</dbReference>
<evidence type="ECO:0000256" key="10">
    <source>
        <dbReference type="ARBA" id="ARBA00023004"/>
    </source>
</evidence>
<dbReference type="Gene3D" id="1.10.1670.10">
    <property type="entry name" value="Helix-hairpin-Helix base-excision DNA repair enzymes (C-terminal)"/>
    <property type="match status" value="1"/>
</dbReference>
<dbReference type="GO" id="GO:0006284">
    <property type="term" value="P:base-excision repair"/>
    <property type="evidence" value="ECO:0007669"/>
    <property type="project" value="UniProtKB-UniRule"/>
</dbReference>
<feature type="domain" description="HhH-GPD" evidence="15">
    <location>
        <begin position="45"/>
        <end position="194"/>
    </location>
</feature>
<dbReference type="EC" id="3.2.2.31" evidence="4 14"/>
<evidence type="ECO:0000256" key="5">
    <source>
        <dbReference type="ARBA" id="ARBA00022023"/>
    </source>
</evidence>
<keyword evidence="9 16" id="KW-0378">Hydrolase</keyword>
<dbReference type="GO" id="GO:0032357">
    <property type="term" value="F:oxidized purine DNA binding"/>
    <property type="evidence" value="ECO:0007669"/>
    <property type="project" value="TreeGrafter"/>
</dbReference>
<dbReference type="SUPFAM" id="SSF55811">
    <property type="entry name" value="Nudix"/>
    <property type="match status" value="1"/>
</dbReference>
<dbReference type="GO" id="GO:0000701">
    <property type="term" value="F:purine-specific mismatch base pair DNA N-glycosylase activity"/>
    <property type="evidence" value="ECO:0007669"/>
    <property type="project" value="UniProtKB-EC"/>
</dbReference>
<dbReference type="GO" id="GO:0006298">
    <property type="term" value="P:mismatch repair"/>
    <property type="evidence" value="ECO:0007669"/>
    <property type="project" value="TreeGrafter"/>
</dbReference>
<dbReference type="InterPro" id="IPR005760">
    <property type="entry name" value="A/G_AdeGlyc_MutY"/>
</dbReference>
<dbReference type="GO" id="GO:0035485">
    <property type="term" value="F:adenine/guanine mispair binding"/>
    <property type="evidence" value="ECO:0007669"/>
    <property type="project" value="TreeGrafter"/>
</dbReference>
<keyword evidence="13 14" id="KW-0326">Glycosidase</keyword>
<dbReference type="GO" id="GO:0051539">
    <property type="term" value="F:4 iron, 4 sulfur cluster binding"/>
    <property type="evidence" value="ECO:0007669"/>
    <property type="project" value="UniProtKB-UniRule"/>
</dbReference>
<evidence type="ECO:0000256" key="2">
    <source>
        <dbReference type="ARBA" id="ARBA00002933"/>
    </source>
</evidence>
<proteinExistence type="inferred from homology"/>
<dbReference type="PANTHER" id="PTHR42944:SF1">
    <property type="entry name" value="ADENINE DNA GLYCOSYLASE"/>
    <property type="match status" value="1"/>
</dbReference>
<protein>
    <recommendedName>
        <fullName evidence="5 14">Adenine DNA glycosylase</fullName>
        <ecNumber evidence="4 14">3.2.2.31</ecNumber>
    </recommendedName>
</protein>
<comment type="cofactor">
    <cofactor evidence="14">
        <name>[4Fe-4S] cluster</name>
        <dbReference type="ChEBI" id="CHEBI:49883"/>
    </cofactor>
    <text evidence="14">Binds 1 [4Fe-4S] cluster.</text>
</comment>
<sequence length="367" mass="43532">MNDMNDKNEKIFSRRVVQWYLSTKRRSLPWTQNRSIYNVWISEIMLQQTRVSTVIPYYNRFVKRFPNVQSIVDSNMDEILYYWSGLGYYARARNIYETARRVVKDFKGVFPLDFQTISSFPGIGRSTAGAILSISENLSFPVLDGNVRRVLIRFFGLKGIKSQIEKELWSIVDRLVPKVDSRIFNQGMMDLGSEICLPLKSPICQDCPLEKDCFSRNMKLIKPESSIFHDRKNRYLKEKEVQLLILIKKDRFFLKKVLKGRIWRGLYIFPEFYSTDQLRLFLKKFDLIYPKDQIIKMKPILHSFSHIKLKIFPTKITIRKRNDQFSEHIKKHGIWYDMSGKQKIGIPKPIYSLMKEIINFSNSKKSF</sequence>
<evidence type="ECO:0000259" key="15">
    <source>
        <dbReference type="SMART" id="SM00478"/>
    </source>
</evidence>
<reference evidence="16" key="1">
    <citation type="submission" date="2008-05" db="EMBL/GenBank/DDBJ databases">
        <title>Genome sequence of Riesia pediculicola USDA.</title>
        <authorList>
            <person name="Kirkness E.F."/>
        </authorList>
    </citation>
    <scope>NUCLEOTIDE SEQUENCE [LARGE SCALE GENOMIC DNA]</scope>
    <source>
        <strain evidence="16">USDA</strain>
    </source>
</reference>
<keyword evidence="11" id="KW-0411">Iron-sulfur</keyword>
<dbReference type="HOGENOM" id="CLU_012862_0_2_6"/>
<dbReference type="PANTHER" id="PTHR42944">
    <property type="entry name" value="ADENINE DNA GLYCOSYLASE"/>
    <property type="match status" value="1"/>
</dbReference>
<dbReference type="InterPro" id="IPR003265">
    <property type="entry name" value="HhH-GPD_domain"/>
</dbReference>
<dbReference type="SMART" id="SM00478">
    <property type="entry name" value="ENDO3c"/>
    <property type="match status" value="1"/>
</dbReference>
<dbReference type="KEGG" id="rip:RIEPE_0038"/>
<dbReference type="InterPro" id="IPR044298">
    <property type="entry name" value="MIG/MutY"/>
</dbReference>
<keyword evidence="10 14" id="KW-0408">Iron</keyword>
<dbReference type="Proteomes" id="UP000001700">
    <property type="component" value="Chromosome"/>
</dbReference>
<dbReference type="STRING" id="515618.RIEPE_0038"/>
<evidence type="ECO:0000256" key="8">
    <source>
        <dbReference type="ARBA" id="ARBA00022763"/>
    </source>
</evidence>
<dbReference type="RefSeq" id="WP_013087741.1">
    <property type="nucleotide sequence ID" value="NC_014109.1"/>
</dbReference>
<dbReference type="eggNOG" id="COG1194">
    <property type="taxonomic scope" value="Bacteria"/>
</dbReference>
<dbReference type="SUPFAM" id="SSF48150">
    <property type="entry name" value="DNA-glycosylase"/>
    <property type="match status" value="1"/>
</dbReference>
<dbReference type="CDD" id="cd03431">
    <property type="entry name" value="NUDIX_DNA_Glycosylase_C-MutY"/>
    <property type="match status" value="1"/>
</dbReference>
<keyword evidence="6" id="KW-0004">4Fe-4S</keyword>
<organism evidence="16 17">
    <name type="scientific">Riesia pediculicola (strain USDA)</name>
    <dbReference type="NCBI Taxonomy" id="515618"/>
    <lineage>
        <taxon>Bacteria</taxon>
        <taxon>Pseudomonadati</taxon>
        <taxon>Pseudomonadota</taxon>
        <taxon>Gammaproteobacteria</taxon>
        <taxon>Enterobacterales</taxon>
        <taxon>Enterobacteriaceae</taxon>
        <taxon>Candidatus Riesia</taxon>
    </lineage>
</organism>
<keyword evidence="12" id="KW-0234">DNA repair</keyword>
<evidence type="ECO:0000256" key="13">
    <source>
        <dbReference type="ARBA" id="ARBA00023295"/>
    </source>
</evidence>
<dbReference type="Gene3D" id="1.10.340.30">
    <property type="entry name" value="Hypothetical protein, domain 2"/>
    <property type="match status" value="1"/>
</dbReference>
<evidence type="ECO:0000256" key="7">
    <source>
        <dbReference type="ARBA" id="ARBA00022723"/>
    </source>
</evidence>
<evidence type="ECO:0000256" key="1">
    <source>
        <dbReference type="ARBA" id="ARBA00000843"/>
    </source>
</evidence>
<dbReference type="InterPro" id="IPR023170">
    <property type="entry name" value="HhH_base_excis_C"/>
</dbReference>
<accession>D4G7L1</accession>
<keyword evidence="17" id="KW-1185">Reference proteome</keyword>
<comment type="similarity">
    <text evidence="3 14">Belongs to the Nth/MutY family.</text>
</comment>
<comment type="catalytic activity">
    <reaction evidence="1 14">
        <text>Hydrolyzes free adenine bases from 7,8-dihydro-8-oxoguanine:adenine mismatched double-stranded DNA, leaving an apurinic site.</text>
        <dbReference type="EC" id="3.2.2.31"/>
    </reaction>
</comment>
<dbReference type="EMBL" id="CP001085">
    <property type="protein sequence ID" value="ADD79757.1"/>
    <property type="molecule type" value="Genomic_DNA"/>
</dbReference>
<dbReference type="InterPro" id="IPR011257">
    <property type="entry name" value="DNA_glycosylase"/>
</dbReference>
<evidence type="ECO:0000256" key="6">
    <source>
        <dbReference type="ARBA" id="ARBA00022485"/>
    </source>
</evidence>
<dbReference type="InterPro" id="IPR015797">
    <property type="entry name" value="NUDIX_hydrolase-like_dom_sf"/>
</dbReference>
<keyword evidence="8 14" id="KW-0227">DNA damage</keyword>
<evidence type="ECO:0000256" key="9">
    <source>
        <dbReference type="ARBA" id="ARBA00022801"/>
    </source>
</evidence>
<evidence type="ECO:0000313" key="17">
    <source>
        <dbReference type="Proteomes" id="UP000001700"/>
    </source>
</evidence>
<dbReference type="OrthoDB" id="9802365at2"/>
<evidence type="ECO:0000256" key="3">
    <source>
        <dbReference type="ARBA" id="ARBA00008343"/>
    </source>
</evidence>
<dbReference type="Pfam" id="PF00730">
    <property type="entry name" value="HhH-GPD"/>
    <property type="match status" value="1"/>
</dbReference>
<dbReference type="AlphaFoldDB" id="D4G7L1"/>
<dbReference type="GO" id="GO:0046872">
    <property type="term" value="F:metal ion binding"/>
    <property type="evidence" value="ECO:0007669"/>
    <property type="project" value="UniProtKB-UniRule"/>
</dbReference>
<gene>
    <name evidence="16" type="ordered locus">RIEPE_0038</name>
</gene>
<evidence type="ECO:0000256" key="14">
    <source>
        <dbReference type="RuleBase" id="RU365096"/>
    </source>
</evidence>
<dbReference type="FunFam" id="1.10.340.30:FF:000002">
    <property type="entry name" value="Adenine DNA glycosylase"/>
    <property type="match status" value="1"/>
</dbReference>
<evidence type="ECO:0000313" key="16">
    <source>
        <dbReference type="EMBL" id="ADD79757.1"/>
    </source>
</evidence>